<organism evidence="1 2">
    <name type="scientific">Imperialibacter roseus</name>
    <dbReference type="NCBI Taxonomy" id="1324217"/>
    <lineage>
        <taxon>Bacteria</taxon>
        <taxon>Pseudomonadati</taxon>
        <taxon>Bacteroidota</taxon>
        <taxon>Cytophagia</taxon>
        <taxon>Cytophagales</taxon>
        <taxon>Flammeovirgaceae</taxon>
        <taxon>Imperialibacter</taxon>
    </lineage>
</organism>
<gene>
    <name evidence="1" type="ORF">RT717_27880</name>
</gene>
<evidence type="ECO:0000313" key="1">
    <source>
        <dbReference type="EMBL" id="WOK06893.1"/>
    </source>
</evidence>
<proteinExistence type="predicted"/>
<keyword evidence="2" id="KW-1185">Reference proteome</keyword>
<protein>
    <submittedName>
        <fullName evidence="1">Uncharacterized protein</fullName>
    </submittedName>
</protein>
<dbReference type="Proteomes" id="UP001302349">
    <property type="component" value="Chromosome"/>
</dbReference>
<dbReference type="RefSeq" id="WP_317489586.1">
    <property type="nucleotide sequence ID" value="NZ_CP136051.1"/>
</dbReference>
<name>A0ABZ0IR39_9BACT</name>
<reference evidence="1 2" key="1">
    <citation type="journal article" date="2023" name="Microbiol. Resour. Announc.">
        <title>Complete Genome Sequence of Imperialibacter roseus strain P4T.</title>
        <authorList>
            <person name="Tizabi D.R."/>
            <person name="Bachvaroff T."/>
            <person name="Hill R.T."/>
        </authorList>
    </citation>
    <scope>NUCLEOTIDE SEQUENCE [LARGE SCALE GENOMIC DNA]</scope>
    <source>
        <strain evidence="1 2">P4T</strain>
    </source>
</reference>
<dbReference type="EMBL" id="CP136051">
    <property type="protein sequence ID" value="WOK06893.1"/>
    <property type="molecule type" value="Genomic_DNA"/>
</dbReference>
<accession>A0ABZ0IR39</accession>
<evidence type="ECO:0000313" key="2">
    <source>
        <dbReference type="Proteomes" id="UP001302349"/>
    </source>
</evidence>
<sequence>MNISSKGYDTPDEVGNYSIKRNKISFLPSAEMRENMGRVSYSKYVDTTAPLLFNEPDEV</sequence>